<feature type="region of interest" description="Disordered" evidence="1">
    <location>
        <begin position="174"/>
        <end position="333"/>
    </location>
</feature>
<dbReference type="STRING" id="27342.A0A0H2S0P1"/>
<feature type="compositionally biased region" description="Low complexity" evidence="1">
    <location>
        <begin position="1151"/>
        <end position="1163"/>
    </location>
</feature>
<feature type="compositionally biased region" description="Polar residues" evidence="1">
    <location>
        <begin position="423"/>
        <end position="436"/>
    </location>
</feature>
<sequence>MLASKRERHSVMELESAAAASSSPATSRKSSLSHSEKHPSSSYIDDQARRFSASQILSHFSSSLATHATGKRLPLAPLDPQLSVSLHAARMPHDDQHSGRKPSITLTNATRPTPYTQRNIPRRSTHGQARRTSLPAINLPPESPPSTPSSTTYDSTSSAPHDEDIYSQLSTFTFGDAHPAQPSSQSSAISTPNFPPKDIADPIAPFNRSDSIDRTPRPSLAPKSMGTSSIHARAGVGGWSSPSEDEEETRRVNSRGKMRAIDDGTRRPSLPTNDPHQVDRTVTSASTPPLPSANDKSKGKAPASARSQGHGATPLDPLSARSTNTDDEDEHNLDTDVDLMEVDELPDRRRQRRRRARTIVTTSDRSSSHIDGQFTSDFGSVDDDDDGMPDDEVHMVDEDDDHDFVTRTWVETGGRRGSLPMNIPNSMQRSARQAGHSSSFAAIAPFNFDEGVPPNEYEMQALSHTQARRPSRSLDDDLRSSALHLQHKGSSKSISGASRGAPSSEPDIRSAALADAIAVAQAQAQQDGSGLDLDVTPTSEPYAGLDLNYILGAGMNSSGSQTSIYDGRGGVNGMRMSIGSIANREREGSWSAGWGISANVGRRPSTATVDDPFLRFVKKNDFSYDERRREWCFAREKSELDHAPPSTGDRYGQEIWRCVWVGRYKIERVRSKSAEADPTKPPQIRLNVKHIPDPHSKGNTRGGPLTFIHKHSRAQAFSIFRGHALPQRHLKTSSSILLAPKKVQEQFTSTRTTSKLSTHGLLDDRQGRPKASSGSNPSTNASSSTVATTSSATASSSSSRLQTDSISSRASSNPKERSVEQPDRKGKAVAHGERTDGSDTVASSSRVGRRTDSPSRSPRKVEEPRLPETPDPLRRVRDLPSRPASSLAETQSLTSEGSHVFSSSLSAWDQYSIGSSNRDSIRSPPPVGLRQQLGRASTVAKAKGSVGSLDDQPVSRTSHAEAFATLDPPFLQHLRNQAAHFDGSGDHDAAPSRFRGLKKLFQSGGPPLKNAPKHASLPAGPHVAVLDGKYTPPWLTMAARSKQEEQERVIKNLNDSFRDVGLLPSFKPGKHRAKGKGRKGSENVFDQIPDDSLYMLLPLWPGETDSASTIYDDDNALYEPALTERQYLLVYYVPMLNKDQKKETQKRSRGSQTSSANSHSDSSTTKDSKNSIALTAFNIMARLVSYKDVNGSGIRVPTIGLSVTGPMTDAVRAIPSVRFEMDDLALIIGFCDKRERGVEILPEGAEKLGLCLARTSPDMDLDAPLSSLGRAAVEMAWLGALAVMGFGNP</sequence>
<evidence type="ECO:0000313" key="2">
    <source>
        <dbReference type="EMBL" id="KLO15363.1"/>
    </source>
</evidence>
<feature type="region of interest" description="Disordered" evidence="1">
    <location>
        <begin position="349"/>
        <end position="383"/>
    </location>
</feature>
<feature type="region of interest" description="Disordered" evidence="1">
    <location>
        <begin position="1140"/>
        <end position="1167"/>
    </location>
</feature>
<feature type="compositionally biased region" description="Low complexity" evidence="1">
    <location>
        <begin position="179"/>
        <end position="188"/>
    </location>
</feature>
<name>A0A0H2S0P1_9AGAM</name>
<feature type="compositionally biased region" description="Low complexity" evidence="1">
    <location>
        <begin position="771"/>
        <end position="808"/>
    </location>
</feature>
<feature type="compositionally biased region" description="Basic residues" evidence="1">
    <location>
        <begin position="120"/>
        <end position="129"/>
    </location>
</feature>
<evidence type="ECO:0000313" key="3">
    <source>
        <dbReference type="Proteomes" id="UP000053477"/>
    </source>
</evidence>
<feature type="compositionally biased region" description="Low complexity" evidence="1">
    <location>
        <begin position="148"/>
        <end position="159"/>
    </location>
</feature>
<feature type="region of interest" description="Disordered" evidence="1">
    <location>
        <begin position="90"/>
        <end position="162"/>
    </location>
</feature>
<organism evidence="2 3">
    <name type="scientific">Schizopora paradoxa</name>
    <dbReference type="NCBI Taxonomy" id="27342"/>
    <lineage>
        <taxon>Eukaryota</taxon>
        <taxon>Fungi</taxon>
        <taxon>Dikarya</taxon>
        <taxon>Basidiomycota</taxon>
        <taxon>Agaricomycotina</taxon>
        <taxon>Agaricomycetes</taxon>
        <taxon>Hymenochaetales</taxon>
        <taxon>Schizoporaceae</taxon>
        <taxon>Schizopora</taxon>
    </lineage>
</organism>
<feature type="region of interest" description="Disordered" evidence="1">
    <location>
        <begin position="746"/>
        <end position="901"/>
    </location>
</feature>
<feature type="compositionally biased region" description="Polar residues" evidence="1">
    <location>
        <begin position="270"/>
        <end position="287"/>
    </location>
</feature>
<dbReference type="OrthoDB" id="3357948at2759"/>
<feature type="region of interest" description="Disordered" evidence="1">
    <location>
        <begin position="415"/>
        <end position="436"/>
    </location>
</feature>
<feature type="compositionally biased region" description="Polar residues" evidence="1">
    <location>
        <begin position="883"/>
        <end position="901"/>
    </location>
</feature>
<reference evidence="2 3" key="1">
    <citation type="submission" date="2015-04" db="EMBL/GenBank/DDBJ databases">
        <title>Complete genome sequence of Schizopora paradoxa KUC8140, a cosmopolitan wood degrader in East Asia.</title>
        <authorList>
            <consortium name="DOE Joint Genome Institute"/>
            <person name="Min B."/>
            <person name="Park H."/>
            <person name="Jang Y."/>
            <person name="Kim J.-J."/>
            <person name="Kim K.H."/>
            <person name="Pangilinan J."/>
            <person name="Lipzen A."/>
            <person name="Riley R."/>
            <person name="Grigoriev I.V."/>
            <person name="Spatafora J.W."/>
            <person name="Choi I.-G."/>
        </authorList>
    </citation>
    <scope>NUCLEOTIDE SEQUENCE [LARGE SCALE GENOMIC DNA]</scope>
    <source>
        <strain evidence="2 3">KUC8140</strain>
    </source>
</reference>
<dbReference type="EMBL" id="KQ085930">
    <property type="protein sequence ID" value="KLO15363.1"/>
    <property type="molecule type" value="Genomic_DNA"/>
</dbReference>
<feature type="compositionally biased region" description="Low complexity" evidence="1">
    <location>
        <begin position="16"/>
        <end position="33"/>
    </location>
</feature>
<feature type="compositionally biased region" description="Basic and acidic residues" evidence="1">
    <location>
        <begin position="849"/>
        <end position="880"/>
    </location>
</feature>
<gene>
    <name evidence="2" type="ORF">SCHPADRAFT_871094</name>
</gene>
<feature type="compositionally biased region" description="Polar residues" evidence="1">
    <location>
        <begin position="104"/>
        <end position="119"/>
    </location>
</feature>
<accession>A0A0H2S0P1</accession>
<evidence type="ECO:0000256" key="1">
    <source>
        <dbReference type="SAM" id="MobiDB-lite"/>
    </source>
</evidence>
<feature type="region of interest" description="Disordered" evidence="1">
    <location>
        <begin position="1"/>
        <end position="47"/>
    </location>
</feature>
<protein>
    <submittedName>
        <fullName evidence="2">Uncharacterized protein</fullName>
    </submittedName>
</protein>
<feature type="compositionally biased region" description="Polar residues" evidence="1">
    <location>
        <begin position="746"/>
        <end position="757"/>
    </location>
</feature>
<feature type="region of interest" description="Disordered" evidence="1">
    <location>
        <begin position="485"/>
        <end position="507"/>
    </location>
</feature>
<proteinExistence type="predicted"/>
<dbReference type="Proteomes" id="UP000053477">
    <property type="component" value="Unassembled WGS sequence"/>
</dbReference>
<feature type="region of interest" description="Disordered" evidence="1">
    <location>
        <begin position="671"/>
        <end position="703"/>
    </location>
</feature>
<feature type="region of interest" description="Disordered" evidence="1">
    <location>
        <begin position="914"/>
        <end position="955"/>
    </location>
</feature>
<feature type="compositionally biased region" description="Basic and acidic residues" evidence="1">
    <location>
        <begin position="814"/>
        <end position="837"/>
    </location>
</feature>
<feature type="compositionally biased region" description="Polar residues" evidence="1">
    <location>
        <begin position="359"/>
        <end position="378"/>
    </location>
</feature>
<keyword evidence="3" id="KW-1185">Reference proteome</keyword>
<dbReference type="InParanoid" id="A0A0H2S0P1"/>